<dbReference type="STRING" id="341454.A0A4S2ML27"/>
<dbReference type="PANTHER" id="PTHR12175:SF1">
    <property type="entry name" value="PITH DOMAIN-CONTAINING PROTEIN 1"/>
    <property type="match status" value="1"/>
</dbReference>
<organism evidence="4 5">
    <name type="scientific">Ascodesmis nigricans</name>
    <dbReference type="NCBI Taxonomy" id="341454"/>
    <lineage>
        <taxon>Eukaryota</taxon>
        <taxon>Fungi</taxon>
        <taxon>Dikarya</taxon>
        <taxon>Ascomycota</taxon>
        <taxon>Pezizomycotina</taxon>
        <taxon>Pezizomycetes</taxon>
        <taxon>Pezizales</taxon>
        <taxon>Ascodesmidaceae</taxon>
        <taxon>Ascodesmis</taxon>
    </lineage>
</organism>
<dbReference type="PANTHER" id="PTHR12175">
    <property type="entry name" value="AD039 HT014 THIOREDOXIN FAMILY TRP26"/>
    <property type="match status" value="1"/>
</dbReference>
<dbReference type="InParanoid" id="A0A4S2ML27"/>
<dbReference type="EMBL" id="ML220151">
    <property type="protein sequence ID" value="TGZ77623.1"/>
    <property type="molecule type" value="Genomic_DNA"/>
</dbReference>
<dbReference type="InterPro" id="IPR008979">
    <property type="entry name" value="Galactose-bd-like_sf"/>
</dbReference>
<dbReference type="SUPFAM" id="SSF49785">
    <property type="entry name" value="Galactose-binding domain-like"/>
    <property type="match status" value="1"/>
</dbReference>
<accession>A0A4S2ML27</accession>
<dbReference type="Pfam" id="PF06201">
    <property type="entry name" value="PITH"/>
    <property type="match status" value="1"/>
</dbReference>
<dbReference type="InterPro" id="IPR010400">
    <property type="entry name" value="PITH_dom"/>
</dbReference>
<keyword evidence="5" id="KW-1185">Reference proteome</keyword>
<dbReference type="AlphaFoldDB" id="A0A4S2ML27"/>
<feature type="domain" description="PITH" evidence="3">
    <location>
        <begin position="26"/>
        <end position="208"/>
    </location>
</feature>
<dbReference type="GO" id="GO:0005634">
    <property type="term" value="C:nucleus"/>
    <property type="evidence" value="ECO:0007669"/>
    <property type="project" value="TreeGrafter"/>
</dbReference>
<comment type="similarity">
    <text evidence="1">Belongs to the PITHD1 family.</text>
</comment>
<dbReference type="Proteomes" id="UP000298138">
    <property type="component" value="Unassembled WGS sequence"/>
</dbReference>
<dbReference type="PROSITE" id="PS51532">
    <property type="entry name" value="PITH"/>
    <property type="match status" value="1"/>
</dbReference>
<dbReference type="InterPro" id="IPR037047">
    <property type="entry name" value="PITH_dom_sf"/>
</dbReference>
<dbReference type="InterPro" id="IPR045099">
    <property type="entry name" value="PITH1-like"/>
</dbReference>
<evidence type="ECO:0000259" key="3">
    <source>
        <dbReference type="PROSITE" id="PS51532"/>
    </source>
</evidence>
<evidence type="ECO:0000313" key="4">
    <source>
        <dbReference type="EMBL" id="TGZ77623.1"/>
    </source>
</evidence>
<evidence type="ECO:0000313" key="5">
    <source>
        <dbReference type="Proteomes" id="UP000298138"/>
    </source>
</evidence>
<feature type="compositionally biased region" description="Basic and acidic residues" evidence="2">
    <location>
        <begin position="8"/>
        <end position="28"/>
    </location>
</feature>
<feature type="region of interest" description="Disordered" evidence="2">
    <location>
        <begin position="1"/>
        <end position="29"/>
    </location>
</feature>
<evidence type="ECO:0000256" key="1">
    <source>
        <dbReference type="ARBA" id="ARBA00025788"/>
    </source>
</evidence>
<sequence>MSHHHHGHSCEHEHHDHSGGDGHSHEDDLTPALQSSLYQHIDFDRIVTYNEETQGSGKAIVKKSWDERLSETPVLESDADEQILMYIPFTGQIKLHSLLFRAPPDTSAPNTLKLFTNRDDLDFTSVSDLQPIQTLTLPLTPTTSDGTTIVEMPVKRALFNNTHSLTLFFEDNHSGGDEDVTRLSYLGFKGSWAPLNREAVNVLYEAAANPRDHKNLVPGANYGSMSMK</sequence>
<dbReference type="OrthoDB" id="2635at2759"/>
<proteinExistence type="inferred from homology"/>
<dbReference type="Gene3D" id="2.60.120.470">
    <property type="entry name" value="PITH domain"/>
    <property type="match status" value="1"/>
</dbReference>
<dbReference type="GO" id="GO:0005737">
    <property type="term" value="C:cytoplasm"/>
    <property type="evidence" value="ECO:0007669"/>
    <property type="project" value="UniProtKB-ARBA"/>
</dbReference>
<reference evidence="4 5" key="1">
    <citation type="submission" date="2019-04" db="EMBL/GenBank/DDBJ databases">
        <title>Comparative genomics and transcriptomics to analyze fruiting body development in filamentous ascomycetes.</title>
        <authorList>
            <consortium name="DOE Joint Genome Institute"/>
            <person name="Lutkenhaus R."/>
            <person name="Traeger S."/>
            <person name="Breuer J."/>
            <person name="Kuo A."/>
            <person name="Lipzen A."/>
            <person name="Pangilinan J."/>
            <person name="Dilworth D."/>
            <person name="Sandor L."/>
            <person name="Poggeler S."/>
            <person name="Barry K."/>
            <person name="Grigoriev I.V."/>
            <person name="Nowrousian M."/>
        </authorList>
    </citation>
    <scope>NUCLEOTIDE SEQUENCE [LARGE SCALE GENOMIC DNA]</scope>
    <source>
        <strain evidence="4 5">CBS 389.68</strain>
    </source>
</reference>
<name>A0A4S2ML27_9PEZI</name>
<gene>
    <name evidence="4" type="ORF">EX30DRAFT_360085</name>
</gene>
<evidence type="ECO:0000256" key="2">
    <source>
        <dbReference type="SAM" id="MobiDB-lite"/>
    </source>
</evidence>
<protein>
    <submittedName>
        <fullName evidence="4">DUF1000-domain-containing protein</fullName>
    </submittedName>
</protein>